<dbReference type="Proteomes" id="UP000002640">
    <property type="component" value="Unassembled WGS sequence"/>
</dbReference>
<keyword evidence="4" id="KW-1185">Reference proteome</keyword>
<feature type="region of interest" description="Disordered" evidence="2">
    <location>
        <begin position="124"/>
        <end position="155"/>
    </location>
</feature>
<dbReference type="EMBL" id="JH159154">
    <property type="protein sequence ID" value="EGZ18320.1"/>
    <property type="molecule type" value="Genomic_DNA"/>
</dbReference>
<protein>
    <submittedName>
        <fullName evidence="3">Uncharacterized protein</fullName>
    </submittedName>
</protein>
<dbReference type="RefSeq" id="XP_009527378.1">
    <property type="nucleotide sequence ID" value="XM_009529083.1"/>
</dbReference>
<evidence type="ECO:0000256" key="1">
    <source>
        <dbReference type="SAM" id="Coils"/>
    </source>
</evidence>
<dbReference type="GeneID" id="20641931"/>
<dbReference type="STRING" id="1094619.G4ZCW2"/>
<evidence type="ECO:0000256" key="2">
    <source>
        <dbReference type="SAM" id="MobiDB-lite"/>
    </source>
</evidence>
<dbReference type="SMR" id="G4ZCW2"/>
<evidence type="ECO:0000313" key="3">
    <source>
        <dbReference type="EMBL" id="EGZ18320.1"/>
    </source>
</evidence>
<sequence length="164" mass="19539">MTQQEIKREEQEKTRKQLLKEQERNLIWLLKERERNEIRLLKEQERKRRQELRVQQLRWQAQQHRKPQELPPEKVAERNAGIQRLIQEELGKQARLANEQKQREQERQVVAAQLQETRFKRVRCSDTTTTEEEEEKQAADGIPSVQKLKASSGGGDDLVVELVL</sequence>
<evidence type="ECO:0000313" key="4">
    <source>
        <dbReference type="Proteomes" id="UP000002640"/>
    </source>
</evidence>
<reference evidence="3 4" key="1">
    <citation type="journal article" date="2006" name="Science">
        <title>Phytophthora genome sequences uncover evolutionary origins and mechanisms of pathogenesis.</title>
        <authorList>
            <person name="Tyler B.M."/>
            <person name="Tripathy S."/>
            <person name="Zhang X."/>
            <person name="Dehal P."/>
            <person name="Jiang R.H."/>
            <person name="Aerts A."/>
            <person name="Arredondo F.D."/>
            <person name="Baxter L."/>
            <person name="Bensasson D."/>
            <person name="Beynon J.L."/>
            <person name="Chapman J."/>
            <person name="Damasceno C.M."/>
            <person name="Dorrance A.E."/>
            <person name="Dou D."/>
            <person name="Dickerman A.W."/>
            <person name="Dubchak I.L."/>
            <person name="Garbelotto M."/>
            <person name="Gijzen M."/>
            <person name="Gordon S.G."/>
            <person name="Govers F."/>
            <person name="Grunwald N.J."/>
            <person name="Huang W."/>
            <person name="Ivors K.L."/>
            <person name="Jones R.W."/>
            <person name="Kamoun S."/>
            <person name="Krampis K."/>
            <person name="Lamour K.H."/>
            <person name="Lee M.K."/>
            <person name="McDonald W.H."/>
            <person name="Medina M."/>
            <person name="Meijer H.J."/>
            <person name="Nordberg E.K."/>
            <person name="Maclean D.J."/>
            <person name="Ospina-Giraldo M.D."/>
            <person name="Morris P.F."/>
            <person name="Phuntumart V."/>
            <person name="Putnam N.H."/>
            <person name="Rash S."/>
            <person name="Rose J.K."/>
            <person name="Sakihama Y."/>
            <person name="Salamov A.A."/>
            <person name="Savidor A."/>
            <person name="Scheuring C.F."/>
            <person name="Smith B.M."/>
            <person name="Sobral B.W."/>
            <person name="Terry A."/>
            <person name="Torto-Alalibo T.A."/>
            <person name="Win J."/>
            <person name="Xu Z."/>
            <person name="Zhang H."/>
            <person name="Grigoriev I.V."/>
            <person name="Rokhsar D.S."/>
            <person name="Boore J.L."/>
        </authorList>
    </citation>
    <scope>NUCLEOTIDE SEQUENCE [LARGE SCALE GENOMIC DNA]</scope>
    <source>
        <strain evidence="3 4">P6497</strain>
    </source>
</reference>
<accession>G4ZCW2</accession>
<gene>
    <name evidence="3" type="ORF">PHYSODRAFT_301035</name>
</gene>
<feature type="coiled-coil region" evidence="1">
    <location>
        <begin position="1"/>
        <end position="60"/>
    </location>
</feature>
<dbReference type="AlphaFoldDB" id="G4ZCW2"/>
<feature type="coiled-coil region" evidence="1">
    <location>
        <begin position="87"/>
        <end position="116"/>
    </location>
</feature>
<dbReference type="KEGG" id="psoj:PHYSODRAFT_301035"/>
<organism evidence="3 4">
    <name type="scientific">Phytophthora sojae (strain P6497)</name>
    <name type="common">Soybean stem and root rot agent</name>
    <name type="synonym">Phytophthora megasperma f. sp. glycines</name>
    <dbReference type="NCBI Taxonomy" id="1094619"/>
    <lineage>
        <taxon>Eukaryota</taxon>
        <taxon>Sar</taxon>
        <taxon>Stramenopiles</taxon>
        <taxon>Oomycota</taxon>
        <taxon>Peronosporomycetes</taxon>
        <taxon>Peronosporales</taxon>
        <taxon>Peronosporaceae</taxon>
        <taxon>Phytophthora</taxon>
    </lineage>
</organism>
<keyword evidence="1" id="KW-0175">Coiled coil</keyword>
<name>G4ZCW2_PHYSP</name>
<dbReference type="InParanoid" id="G4ZCW2"/>
<proteinExistence type="predicted"/>